<evidence type="ECO:0000313" key="2">
    <source>
        <dbReference type="Proteomes" id="UP001054945"/>
    </source>
</evidence>
<dbReference type="Proteomes" id="UP001054945">
    <property type="component" value="Unassembled WGS sequence"/>
</dbReference>
<evidence type="ECO:0000313" key="1">
    <source>
        <dbReference type="EMBL" id="GIY00020.1"/>
    </source>
</evidence>
<keyword evidence="2" id="KW-1185">Reference proteome</keyword>
<comment type="caution">
    <text evidence="1">The sequence shown here is derived from an EMBL/GenBank/DDBJ whole genome shotgun (WGS) entry which is preliminary data.</text>
</comment>
<protein>
    <submittedName>
        <fullName evidence="1">Uncharacterized protein</fullName>
    </submittedName>
</protein>
<reference evidence="1 2" key="1">
    <citation type="submission" date="2021-06" db="EMBL/GenBank/DDBJ databases">
        <title>Caerostris extrusa draft genome.</title>
        <authorList>
            <person name="Kono N."/>
            <person name="Arakawa K."/>
        </authorList>
    </citation>
    <scope>NUCLEOTIDE SEQUENCE [LARGE SCALE GENOMIC DNA]</scope>
</reference>
<sequence length="104" mass="11686">MVSEVGYIKLALVWSQGQAGVSQGGVRYPARGYSTCSMVKLFNYRYSLRFHFAEEKPKKVIQLAEVESLLSKHCSSLASLSQSSLHLEVDEDTVPNESILREEF</sequence>
<dbReference type="EMBL" id="BPLR01005129">
    <property type="protein sequence ID" value="GIY00020.1"/>
    <property type="molecule type" value="Genomic_DNA"/>
</dbReference>
<name>A0AAV4PW53_CAEEX</name>
<organism evidence="1 2">
    <name type="scientific">Caerostris extrusa</name>
    <name type="common">Bark spider</name>
    <name type="synonym">Caerostris bankana</name>
    <dbReference type="NCBI Taxonomy" id="172846"/>
    <lineage>
        <taxon>Eukaryota</taxon>
        <taxon>Metazoa</taxon>
        <taxon>Ecdysozoa</taxon>
        <taxon>Arthropoda</taxon>
        <taxon>Chelicerata</taxon>
        <taxon>Arachnida</taxon>
        <taxon>Araneae</taxon>
        <taxon>Araneomorphae</taxon>
        <taxon>Entelegynae</taxon>
        <taxon>Araneoidea</taxon>
        <taxon>Araneidae</taxon>
        <taxon>Caerostris</taxon>
    </lineage>
</organism>
<accession>A0AAV4PW53</accession>
<proteinExistence type="predicted"/>
<gene>
    <name evidence="1" type="ORF">CEXT_602741</name>
</gene>
<dbReference type="AlphaFoldDB" id="A0AAV4PW53"/>